<feature type="compositionally biased region" description="Pro residues" evidence="2">
    <location>
        <begin position="270"/>
        <end position="285"/>
    </location>
</feature>
<dbReference type="SMART" id="SM00355">
    <property type="entry name" value="ZnF_C2H2"/>
    <property type="match status" value="4"/>
</dbReference>
<sequence>MRKPLRVSKFVGSMHECELNETEVIVRPCSPESSEGSPNKENCPQRHLRKTPRSVNGGNTVIQSAPAANGLPLPNASSRSSMLLECGRCEAMFRSQDAYDTHRKICFGGKDQLCFCKICGVRKDSEWTMDKHLFQHYCMDSKGCMDCGWRSDLHINPKPSPKKTSANSSSALHMSRPEAHDAQIPERKGYRITSNALRCMDCNALQDDIKSLQEHIKLCPKSSKPAVFVCYCRAEFADRKSFDQHINMMQCKELLLRKFQGLPFVPGFPPNMRPPTVAPPKPPQSRSPVSKDSPPSKRQKLDGESMSPEREQAELFCEKCNITFKKLEVFKVHKENYCESRHANVEAIQEARAQKQREREELKLVNKLKEQSKVRLQEEEANREYTQKAFPCHECKIGFDSRKHFAAHKQNYCPSRQTDSPGSEGSSSQPTSSSANLLQASGLLSMFSQNPLMSNLNLLSMLSAMNTQQANLETLKKALSGKINGSTTSPLDLSCKDSTDAEEQIKIEEVEEESNPGIAV</sequence>
<accession>A0ABN7TBD6</accession>
<name>A0ABN7TBD6_OIKDI</name>
<feature type="compositionally biased region" description="Polar residues" evidence="2">
    <location>
        <begin position="53"/>
        <end position="63"/>
    </location>
</feature>
<feature type="compositionally biased region" description="Polar residues" evidence="2">
    <location>
        <begin position="31"/>
        <end position="42"/>
    </location>
</feature>
<feature type="compositionally biased region" description="Polar residues" evidence="2">
    <location>
        <begin position="162"/>
        <end position="172"/>
    </location>
</feature>
<evidence type="ECO:0000313" key="4">
    <source>
        <dbReference type="EMBL" id="CAG5113517.1"/>
    </source>
</evidence>
<keyword evidence="5" id="KW-1185">Reference proteome</keyword>
<dbReference type="Proteomes" id="UP001158576">
    <property type="component" value="Chromosome 2"/>
</dbReference>
<gene>
    <name evidence="4" type="ORF">OKIOD_LOCUS16385</name>
</gene>
<protein>
    <submittedName>
        <fullName evidence="4">Oidioi.mRNA.OKI2018_I69.chr2.g7620.t1.cds</fullName>
    </submittedName>
</protein>
<feature type="region of interest" description="Disordered" evidence="2">
    <location>
        <begin position="28"/>
        <end position="74"/>
    </location>
</feature>
<feature type="compositionally biased region" description="Low complexity" evidence="2">
    <location>
        <begin position="417"/>
        <end position="434"/>
    </location>
</feature>
<feature type="region of interest" description="Disordered" evidence="2">
    <location>
        <begin position="270"/>
        <end position="308"/>
    </location>
</feature>
<keyword evidence="1" id="KW-0175">Coiled coil</keyword>
<feature type="coiled-coil region" evidence="1">
    <location>
        <begin position="345"/>
        <end position="382"/>
    </location>
</feature>
<feature type="domain" description="C2H2-type" evidence="3">
    <location>
        <begin position="114"/>
        <end position="136"/>
    </location>
</feature>
<feature type="domain" description="C2H2-type" evidence="3">
    <location>
        <begin position="84"/>
        <end position="104"/>
    </location>
</feature>
<feature type="domain" description="C2H2-type" evidence="3">
    <location>
        <begin position="390"/>
        <end position="410"/>
    </location>
</feature>
<dbReference type="EMBL" id="OU015567">
    <property type="protein sequence ID" value="CAG5113517.1"/>
    <property type="molecule type" value="Genomic_DNA"/>
</dbReference>
<dbReference type="SUPFAM" id="SSF57667">
    <property type="entry name" value="beta-beta-alpha zinc fingers"/>
    <property type="match status" value="2"/>
</dbReference>
<evidence type="ECO:0000259" key="3">
    <source>
        <dbReference type="SMART" id="SM00355"/>
    </source>
</evidence>
<evidence type="ECO:0000256" key="1">
    <source>
        <dbReference type="SAM" id="Coils"/>
    </source>
</evidence>
<feature type="region of interest" description="Disordered" evidence="2">
    <location>
        <begin position="158"/>
        <end position="180"/>
    </location>
</feature>
<organism evidence="4 5">
    <name type="scientific">Oikopleura dioica</name>
    <name type="common">Tunicate</name>
    <dbReference type="NCBI Taxonomy" id="34765"/>
    <lineage>
        <taxon>Eukaryota</taxon>
        <taxon>Metazoa</taxon>
        <taxon>Chordata</taxon>
        <taxon>Tunicata</taxon>
        <taxon>Appendicularia</taxon>
        <taxon>Copelata</taxon>
        <taxon>Oikopleuridae</taxon>
        <taxon>Oikopleura</taxon>
    </lineage>
</organism>
<dbReference type="PANTHER" id="PTHR12958:SF3">
    <property type="entry name" value="ZINC FINGER PROTEIN USH"/>
    <property type="match status" value="1"/>
</dbReference>
<evidence type="ECO:0000256" key="2">
    <source>
        <dbReference type="SAM" id="MobiDB-lite"/>
    </source>
</evidence>
<proteinExistence type="predicted"/>
<feature type="region of interest" description="Disordered" evidence="2">
    <location>
        <begin position="412"/>
        <end position="435"/>
    </location>
</feature>
<feature type="compositionally biased region" description="Low complexity" evidence="2">
    <location>
        <begin position="65"/>
        <end position="74"/>
    </location>
</feature>
<evidence type="ECO:0000313" key="5">
    <source>
        <dbReference type="Proteomes" id="UP001158576"/>
    </source>
</evidence>
<dbReference type="InterPro" id="IPR039746">
    <property type="entry name" value="FOG"/>
</dbReference>
<dbReference type="InterPro" id="IPR013087">
    <property type="entry name" value="Znf_C2H2_type"/>
</dbReference>
<reference evidence="4 5" key="1">
    <citation type="submission" date="2021-04" db="EMBL/GenBank/DDBJ databases">
        <authorList>
            <person name="Bliznina A."/>
        </authorList>
    </citation>
    <scope>NUCLEOTIDE SEQUENCE [LARGE SCALE GENOMIC DNA]</scope>
</reference>
<feature type="domain" description="C2H2-type" evidence="3">
    <location>
        <begin position="315"/>
        <end position="342"/>
    </location>
</feature>
<feature type="compositionally biased region" description="Basic and acidic residues" evidence="2">
    <location>
        <begin position="299"/>
        <end position="308"/>
    </location>
</feature>
<dbReference type="PANTHER" id="PTHR12958">
    <property type="entry name" value="FRIEND OF GATA2-RELATED"/>
    <property type="match status" value="1"/>
</dbReference>
<dbReference type="InterPro" id="IPR036236">
    <property type="entry name" value="Znf_C2H2_sf"/>
</dbReference>